<dbReference type="EMBL" id="BONQ01000128">
    <property type="protein sequence ID" value="GIG50185.1"/>
    <property type="molecule type" value="Genomic_DNA"/>
</dbReference>
<name>A0A919UG21_9ACTN</name>
<accession>A0A919UG21</accession>
<keyword evidence="3" id="KW-1185">Reference proteome</keyword>
<organism evidence="2 3">
    <name type="scientific">Dactylosporangium siamense</name>
    <dbReference type="NCBI Taxonomy" id="685454"/>
    <lineage>
        <taxon>Bacteria</taxon>
        <taxon>Bacillati</taxon>
        <taxon>Actinomycetota</taxon>
        <taxon>Actinomycetes</taxon>
        <taxon>Micromonosporales</taxon>
        <taxon>Micromonosporaceae</taxon>
        <taxon>Dactylosporangium</taxon>
    </lineage>
</organism>
<dbReference type="Proteomes" id="UP000660611">
    <property type="component" value="Unassembled WGS sequence"/>
</dbReference>
<feature type="region of interest" description="Disordered" evidence="1">
    <location>
        <begin position="1"/>
        <end position="20"/>
    </location>
</feature>
<protein>
    <submittedName>
        <fullName evidence="2">Uncharacterized protein</fullName>
    </submittedName>
</protein>
<gene>
    <name evidence="2" type="ORF">Dsi01nite_082260</name>
</gene>
<evidence type="ECO:0000313" key="3">
    <source>
        <dbReference type="Proteomes" id="UP000660611"/>
    </source>
</evidence>
<comment type="caution">
    <text evidence="2">The sequence shown here is derived from an EMBL/GenBank/DDBJ whole genome shotgun (WGS) entry which is preliminary data.</text>
</comment>
<sequence>MANIDNNGVPRVDDTVDTDTIRDEAERIAVPDFDYIGQPIDAVVDGLTGHSHEEDEDTEETTVD</sequence>
<evidence type="ECO:0000313" key="2">
    <source>
        <dbReference type="EMBL" id="GIG50185.1"/>
    </source>
</evidence>
<dbReference type="AlphaFoldDB" id="A0A919UG21"/>
<proteinExistence type="predicted"/>
<evidence type="ECO:0000256" key="1">
    <source>
        <dbReference type="SAM" id="MobiDB-lite"/>
    </source>
</evidence>
<dbReference type="RefSeq" id="WP_203851828.1">
    <property type="nucleotide sequence ID" value="NZ_BAAAVW010000014.1"/>
</dbReference>
<feature type="compositionally biased region" description="Acidic residues" evidence="1">
    <location>
        <begin position="54"/>
        <end position="64"/>
    </location>
</feature>
<feature type="compositionally biased region" description="Basic and acidic residues" evidence="1">
    <location>
        <begin position="11"/>
        <end position="20"/>
    </location>
</feature>
<reference evidence="2" key="1">
    <citation type="submission" date="2021-01" db="EMBL/GenBank/DDBJ databases">
        <title>Whole genome shotgun sequence of Dactylosporangium siamense NBRC 106093.</title>
        <authorList>
            <person name="Komaki H."/>
            <person name="Tamura T."/>
        </authorList>
    </citation>
    <scope>NUCLEOTIDE SEQUENCE</scope>
    <source>
        <strain evidence="2">NBRC 106093</strain>
    </source>
</reference>
<feature type="region of interest" description="Disordered" evidence="1">
    <location>
        <begin position="45"/>
        <end position="64"/>
    </location>
</feature>